<evidence type="ECO:0000313" key="3">
    <source>
        <dbReference type="Proteomes" id="UP000177306"/>
    </source>
</evidence>
<keyword evidence="1" id="KW-0472">Membrane</keyword>
<sequence length="185" mass="20216">MTPSKPGMRGAVLFEIAVLVGLGAASRLFPHLPNMTAIGAVALRARSRFGIPGLGIPIISMLASDLFIGFYNWRLLLTVYASFALIGMLGALIPQNTSIRRIGAVSVLGSTLFFLITNTAVWALSAWYPHTAQGLLMCYVAGLPFFYPMLAGDIVFSCMLFRLSARVSMPRWTQNEELALMRSHF</sequence>
<dbReference type="InterPro" id="IPR046487">
    <property type="entry name" value="DUF6580"/>
</dbReference>
<evidence type="ECO:0000313" key="2">
    <source>
        <dbReference type="EMBL" id="OGG72810.1"/>
    </source>
</evidence>
<protein>
    <recommendedName>
        <fullName evidence="4">Rod shape-determining protein MreD</fullName>
    </recommendedName>
</protein>
<dbReference type="AlphaFoldDB" id="A0A1F6EGP7"/>
<reference evidence="2 3" key="1">
    <citation type="journal article" date="2016" name="Nat. Commun.">
        <title>Thousands of microbial genomes shed light on interconnected biogeochemical processes in an aquifer system.</title>
        <authorList>
            <person name="Anantharaman K."/>
            <person name="Brown C.T."/>
            <person name="Hug L.A."/>
            <person name="Sharon I."/>
            <person name="Castelle C.J."/>
            <person name="Probst A.J."/>
            <person name="Thomas B.C."/>
            <person name="Singh A."/>
            <person name="Wilkins M.J."/>
            <person name="Karaoz U."/>
            <person name="Brodie E.L."/>
            <person name="Williams K.H."/>
            <person name="Hubbard S.S."/>
            <person name="Banfield J.F."/>
        </authorList>
    </citation>
    <scope>NUCLEOTIDE SEQUENCE [LARGE SCALE GENOMIC DNA]</scope>
</reference>
<gene>
    <name evidence="2" type="ORF">A3A38_00660</name>
</gene>
<organism evidence="2 3">
    <name type="scientific">Candidatus Kaiserbacteria bacterium RIFCSPLOWO2_01_FULL_53_17</name>
    <dbReference type="NCBI Taxonomy" id="1798511"/>
    <lineage>
        <taxon>Bacteria</taxon>
        <taxon>Candidatus Kaiseribacteriota</taxon>
    </lineage>
</organism>
<feature type="transmembrane region" description="Helical" evidence="1">
    <location>
        <begin position="12"/>
        <end position="29"/>
    </location>
</feature>
<feature type="transmembrane region" description="Helical" evidence="1">
    <location>
        <begin position="134"/>
        <end position="161"/>
    </location>
</feature>
<dbReference type="Pfam" id="PF20221">
    <property type="entry name" value="DUF6580"/>
    <property type="match status" value="1"/>
</dbReference>
<dbReference type="Proteomes" id="UP000177306">
    <property type="component" value="Unassembled WGS sequence"/>
</dbReference>
<feature type="transmembrane region" description="Helical" evidence="1">
    <location>
        <begin position="75"/>
        <end position="93"/>
    </location>
</feature>
<evidence type="ECO:0008006" key="4">
    <source>
        <dbReference type="Google" id="ProtNLM"/>
    </source>
</evidence>
<accession>A0A1F6EGP7</accession>
<keyword evidence="1" id="KW-1133">Transmembrane helix</keyword>
<keyword evidence="1" id="KW-0812">Transmembrane</keyword>
<feature type="transmembrane region" description="Helical" evidence="1">
    <location>
        <begin position="49"/>
        <end position="69"/>
    </location>
</feature>
<evidence type="ECO:0000256" key="1">
    <source>
        <dbReference type="SAM" id="Phobius"/>
    </source>
</evidence>
<proteinExistence type="predicted"/>
<comment type="caution">
    <text evidence="2">The sequence shown here is derived from an EMBL/GenBank/DDBJ whole genome shotgun (WGS) entry which is preliminary data.</text>
</comment>
<name>A0A1F6EGP7_9BACT</name>
<dbReference type="EMBL" id="MFLY01000030">
    <property type="protein sequence ID" value="OGG72810.1"/>
    <property type="molecule type" value="Genomic_DNA"/>
</dbReference>
<feature type="transmembrane region" description="Helical" evidence="1">
    <location>
        <begin position="105"/>
        <end position="128"/>
    </location>
</feature>